<dbReference type="GO" id="GO:0005525">
    <property type="term" value="F:GTP binding"/>
    <property type="evidence" value="ECO:0007669"/>
    <property type="project" value="UniProtKB-UniRule"/>
</dbReference>
<gene>
    <name evidence="17" type="primary">LOC108625706</name>
</gene>
<accession>A0AAJ7J0X0</accession>
<evidence type="ECO:0000256" key="7">
    <source>
        <dbReference type="ARBA" id="ARBA00022741"/>
    </source>
</evidence>
<dbReference type="Gene3D" id="3.40.50.1440">
    <property type="entry name" value="Tubulin/FtsZ, GTPase domain"/>
    <property type="match status" value="1"/>
</dbReference>
<keyword evidence="16" id="KW-1185">Reference proteome</keyword>
<evidence type="ECO:0000256" key="5">
    <source>
        <dbReference type="ARBA" id="ARBA00014184"/>
    </source>
</evidence>
<dbReference type="InterPro" id="IPR036525">
    <property type="entry name" value="Tubulin/FtsZ_GTPase_sf"/>
</dbReference>
<dbReference type="GO" id="GO:0005874">
    <property type="term" value="C:microtubule"/>
    <property type="evidence" value="ECO:0007669"/>
    <property type="project" value="UniProtKB-KW"/>
</dbReference>
<dbReference type="GO" id="GO:0005929">
    <property type="term" value="C:cilium"/>
    <property type="evidence" value="ECO:0007669"/>
    <property type="project" value="UniProtKB-SubCell"/>
</dbReference>
<evidence type="ECO:0000256" key="14">
    <source>
        <dbReference type="RuleBase" id="RU000352"/>
    </source>
</evidence>
<dbReference type="SUPFAM" id="SSF55307">
    <property type="entry name" value="Tubulin C-terminal domain-like"/>
    <property type="match status" value="1"/>
</dbReference>
<protein>
    <recommendedName>
        <fullName evidence="5">Tubulin delta chain</fullName>
    </recommendedName>
    <alternativeName>
        <fullName evidence="12">Delta-tubulin</fullName>
    </alternativeName>
</protein>
<reference evidence="17" key="1">
    <citation type="submission" date="2025-08" db="UniProtKB">
        <authorList>
            <consortium name="RefSeq"/>
        </authorList>
    </citation>
    <scope>IDENTIFICATION</scope>
    <source>
        <tissue evidence="17">Whole body</tissue>
    </source>
</reference>
<dbReference type="RefSeq" id="XP_017881400.1">
    <property type="nucleotide sequence ID" value="XM_018025911.2"/>
</dbReference>
<comment type="similarity">
    <text evidence="4 14">Belongs to the tubulin family.</text>
</comment>
<keyword evidence="6 14" id="KW-0493">Microtubule</keyword>
<dbReference type="SUPFAM" id="SSF52490">
    <property type="entry name" value="Tubulin nucleotide-binding domain-like"/>
    <property type="match status" value="1"/>
</dbReference>
<evidence type="ECO:0000256" key="10">
    <source>
        <dbReference type="ARBA" id="ARBA00023242"/>
    </source>
</evidence>
<evidence type="ECO:0000256" key="1">
    <source>
        <dbReference type="ARBA" id="ARBA00004114"/>
    </source>
</evidence>
<dbReference type="GO" id="GO:0005200">
    <property type="term" value="F:structural constituent of cytoskeleton"/>
    <property type="evidence" value="ECO:0007669"/>
    <property type="project" value="InterPro"/>
</dbReference>
<dbReference type="PRINTS" id="PR01161">
    <property type="entry name" value="TUBULIN"/>
</dbReference>
<dbReference type="GO" id="GO:0030030">
    <property type="term" value="P:cell projection organization"/>
    <property type="evidence" value="ECO:0007669"/>
    <property type="project" value="UniProtKB-KW"/>
</dbReference>
<evidence type="ECO:0000256" key="2">
    <source>
        <dbReference type="ARBA" id="ARBA00004123"/>
    </source>
</evidence>
<evidence type="ECO:0000313" key="16">
    <source>
        <dbReference type="Proteomes" id="UP000694925"/>
    </source>
</evidence>
<dbReference type="InterPro" id="IPR003008">
    <property type="entry name" value="Tubulin_FtsZ_GTPase"/>
</dbReference>
<dbReference type="KEGG" id="ccal:108625706"/>
<dbReference type="InterPro" id="IPR008280">
    <property type="entry name" value="Tub_FtsZ_C"/>
</dbReference>
<dbReference type="SMART" id="SM00864">
    <property type="entry name" value="Tubulin"/>
    <property type="match status" value="1"/>
</dbReference>
<dbReference type="CDD" id="cd02189">
    <property type="entry name" value="delta_zeta_tubulin-like"/>
    <property type="match status" value="1"/>
</dbReference>
<dbReference type="GeneID" id="108625706"/>
<dbReference type="AlphaFoldDB" id="A0AAJ7J0X0"/>
<dbReference type="GO" id="GO:0005634">
    <property type="term" value="C:nucleus"/>
    <property type="evidence" value="ECO:0007669"/>
    <property type="project" value="UniProtKB-SubCell"/>
</dbReference>
<name>A0AAJ7J0X0_9HYME</name>
<keyword evidence="10" id="KW-0539">Nucleus</keyword>
<dbReference type="Proteomes" id="UP000694925">
    <property type="component" value="Unplaced"/>
</dbReference>
<evidence type="ECO:0000256" key="6">
    <source>
        <dbReference type="ARBA" id="ARBA00022701"/>
    </source>
</evidence>
<organism evidence="16 17">
    <name type="scientific">Ceratina calcarata</name>
    <dbReference type="NCBI Taxonomy" id="156304"/>
    <lineage>
        <taxon>Eukaryota</taxon>
        <taxon>Metazoa</taxon>
        <taxon>Ecdysozoa</taxon>
        <taxon>Arthropoda</taxon>
        <taxon>Hexapoda</taxon>
        <taxon>Insecta</taxon>
        <taxon>Pterygota</taxon>
        <taxon>Neoptera</taxon>
        <taxon>Endopterygota</taxon>
        <taxon>Hymenoptera</taxon>
        <taxon>Apocrita</taxon>
        <taxon>Aculeata</taxon>
        <taxon>Apoidea</taxon>
        <taxon>Anthophila</taxon>
        <taxon>Apidae</taxon>
        <taxon>Ceratina</taxon>
        <taxon>Zadontomerus</taxon>
    </lineage>
</organism>
<dbReference type="GO" id="GO:0005814">
    <property type="term" value="C:centriole"/>
    <property type="evidence" value="ECO:0007669"/>
    <property type="project" value="UniProtKB-SubCell"/>
</dbReference>
<keyword evidence="9 14" id="KW-0342">GTP-binding</keyword>
<evidence type="ECO:0000256" key="4">
    <source>
        <dbReference type="ARBA" id="ARBA00009636"/>
    </source>
</evidence>
<comment type="subcellular location">
    <subcellularLocation>
        <location evidence="3">Cell projection</location>
        <location evidence="3">Cilium</location>
    </subcellularLocation>
    <subcellularLocation>
        <location evidence="1">Cytoplasm</location>
        <location evidence="1">Cytoskeleton</location>
        <location evidence="1">Microtubule organizing center</location>
        <location evidence="1">Centrosome</location>
        <location evidence="1">Centriole</location>
    </subcellularLocation>
    <subcellularLocation>
        <location evidence="2">Nucleus</location>
    </subcellularLocation>
</comment>
<evidence type="ECO:0000256" key="12">
    <source>
        <dbReference type="ARBA" id="ARBA00030594"/>
    </source>
</evidence>
<dbReference type="PANTHER" id="PTHR11588">
    <property type="entry name" value="TUBULIN"/>
    <property type="match status" value="1"/>
</dbReference>
<dbReference type="PROSITE" id="PS00227">
    <property type="entry name" value="TUBULIN"/>
    <property type="match status" value="1"/>
</dbReference>
<dbReference type="InterPro" id="IPR002967">
    <property type="entry name" value="Delta_tubulin"/>
</dbReference>
<keyword evidence="7 14" id="KW-0547">Nucleotide-binding</keyword>
<keyword evidence="11" id="KW-0966">Cell projection</keyword>
<dbReference type="InterPro" id="IPR017975">
    <property type="entry name" value="Tubulin_CS"/>
</dbReference>
<evidence type="ECO:0000259" key="15">
    <source>
        <dbReference type="SMART" id="SM00864"/>
    </source>
</evidence>
<dbReference type="Pfam" id="PF00091">
    <property type="entry name" value="Tubulin"/>
    <property type="match status" value="1"/>
</dbReference>
<proteinExistence type="inferred from homology"/>
<keyword evidence="8" id="KW-0970">Cilium biogenesis/degradation</keyword>
<feature type="domain" description="Tubulin/FtsZ GTPase" evidence="15">
    <location>
        <begin position="45"/>
        <end position="244"/>
    </location>
</feature>
<dbReference type="PRINTS" id="PR01224">
    <property type="entry name" value="DELTATUBULIN"/>
</dbReference>
<dbReference type="GO" id="GO:0007017">
    <property type="term" value="P:microtubule-based process"/>
    <property type="evidence" value="ECO:0007669"/>
    <property type="project" value="InterPro"/>
</dbReference>
<evidence type="ECO:0000256" key="13">
    <source>
        <dbReference type="ARBA" id="ARBA00046149"/>
    </source>
</evidence>
<evidence type="ECO:0000313" key="17">
    <source>
        <dbReference type="RefSeq" id="XP_017881400.1"/>
    </source>
</evidence>
<evidence type="ECO:0000256" key="11">
    <source>
        <dbReference type="ARBA" id="ARBA00023273"/>
    </source>
</evidence>
<evidence type="ECO:0000256" key="3">
    <source>
        <dbReference type="ARBA" id="ARBA00004138"/>
    </source>
</evidence>
<dbReference type="InterPro" id="IPR000217">
    <property type="entry name" value="Tubulin"/>
</dbReference>
<sequence>MLTLQFGQCGNQLGHTLFSKISSDLECVNTEVSYNANYQYSADTFNKWFSGISKTNARLARAILVDTEQKVINKVYNDINVPWTYSTKNVICQAGGGCANNWAFGYLLKGYELSDMVLNCVRQEVEKLDHFDGFLALLSSAGGTGSGIGSYITKLLHEEYDKKPIVNTTILPFSFGEVCTQNYNTVLTLAKLYNESDLNIFIENEQIYNICTNLLKKSSTSLYDMNDVISEKLLGVFQPTSYVKHSMNAILSQIACHPSYKIATIRSTPHVPPTVLKYEPMYNWNSYIRHLKETLRIPNFNSQLTNAELKVPSNSLGDTAHHVYTCSVSNILITRGLVTEQDYVITDEFRDKHLYAEWNTVDWFSHSHQNRKLLNYNKFLALITNNSKISDFLDTLLNKTWKSYVHSAYLHQYKQFGLEDDDFLQAFAVLENVLKEYRELIPHVKK</sequence>
<comment type="function">
    <text evidence="13">Acts as a positive regulator of hedgehog signaling and regulates ciliary function.</text>
</comment>
<evidence type="ECO:0000256" key="8">
    <source>
        <dbReference type="ARBA" id="ARBA00022794"/>
    </source>
</evidence>
<evidence type="ECO:0000256" key="9">
    <source>
        <dbReference type="ARBA" id="ARBA00023134"/>
    </source>
</evidence>